<dbReference type="GO" id="GO:0003824">
    <property type="term" value="F:catalytic activity"/>
    <property type="evidence" value="ECO:0007669"/>
    <property type="project" value="UniProtKB-ARBA"/>
</dbReference>
<dbReference type="CDD" id="cd01948">
    <property type="entry name" value="EAL"/>
    <property type="match status" value="1"/>
</dbReference>
<dbReference type="CDD" id="cd01949">
    <property type="entry name" value="GGDEF"/>
    <property type="match status" value="1"/>
</dbReference>
<feature type="domain" description="GGDEF" evidence="5">
    <location>
        <begin position="436"/>
        <end position="569"/>
    </location>
</feature>
<dbReference type="Gene3D" id="3.30.70.270">
    <property type="match status" value="1"/>
</dbReference>
<dbReference type="RefSeq" id="WP_083214883.1">
    <property type="nucleotide sequence ID" value="NZ_CP014671.1"/>
</dbReference>
<dbReference type="PROSITE" id="PS50887">
    <property type="entry name" value="GGDEF"/>
    <property type="match status" value="1"/>
</dbReference>
<dbReference type="FunFam" id="3.30.70.270:FF:000001">
    <property type="entry name" value="Diguanylate cyclase domain protein"/>
    <property type="match status" value="1"/>
</dbReference>
<accession>A0A1B1YV52</accession>
<dbReference type="Pfam" id="PF00990">
    <property type="entry name" value="GGDEF"/>
    <property type="match status" value="1"/>
</dbReference>
<dbReference type="OrthoDB" id="197861at2"/>
<dbReference type="InterPro" id="IPR029787">
    <property type="entry name" value="Nucleotide_cyclase"/>
</dbReference>
<protein>
    <recommendedName>
        <fullName evidence="8">Diguanylate cyclase</fullName>
    </recommendedName>
</protein>
<dbReference type="InterPro" id="IPR001633">
    <property type="entry name" value="EAL_dom"/>
</dbReference>
<dbReference type="InterPro" id="IPR000700">
    <property type="entry name" value="PAS-assoc_C"/>
</dbReference>
<feature type="domain" description="EAL" evidence="4">
    <location>
        <begin position="580"/>
        <end position="833"/>
    </location>
</feature>
<evidence type="ECO:0000259" key="3">
    <source>
        <dbReference type="PROSITE" id="PS50113"/>
    </source>
</evidence>
<evidence type="ECO:0008006" key="8">
    <source>
        <dbReference type="Google" id="ProtNLM"/>
    </source>
</evidence>
<dbReference type="AlphaFoldDB" id="A0A1B1YV52"/>
<dbReference type="Pfam" id="PF13426">
    <property type="entry name" value="PAS_9"/>
    <property type="match status" value="1"/>
</dbReference>
<dbReference type="SMART" id="SM00086">
    <property type="entry name" value="PAC"/>
    <property type="match status" value="2"/>
</dbReference>
<evidence type="ECO:0000259" key="2">
    <source>
        <dbReference type="PROSITE" id="PS50112"/>
    </source>
</evidence>
<dbReference type="InterPro" id="IPR035965">
    <property type="entry name" value="PAS-like_dom_sf"/>
</dbReference>
<dbReference type="CDD" id="cd00130">
    <property type="entry name" value="PAS"/>
    <property type="match status" value="1"/>
</dbReference>
<evidence type="ECO:0000313" key="6">
    <source>
        <dbReference type="EMBL" id="ANX04636.1"/>
    </source>
</evidence>
<name>A0A1B1YV52_9GAMM</name>
<dbReference type="NCBIfam" id="TIGR00229">
    <property type="entry name" value="sensory_box"/>
    <property type="match status" value="2"/>
</dbReference>
<dbReference type="PROSITE" id="PS50112">
    <property type="entry name" value="PAS"/>
    <property type="match status" value="1"/>
</dbReference>
<dbReference type="SUPFAM" id="SSF141868">
    <property type="entry name" value="EAL domain-like"/>
    <property type="match status" value="1"/>
</dbReference>
<dbReference type="FunCoup" id="A0A1B1YV52">
    <property type="interactions" value="3"/>
</dbReference>
<dbReference type="STRING" id="1810504.PG2T_10985"/>
<dbReference type="Gene3D" id="3.30.450.20">
    <property type="entry name" value="PAS domain"/>
    <property type="match status" value="3"/>
</dbReference>
<dbReference type="InterPro" id="IPR000014">
    <property type="entry name" value="PAS"/>
</dbReference>
<dbReference type="InParanoid" id="A0A1B1YV52"/>
<dbReference type="Pfam" id="PF08448">
    <property type="entry name" value="PAS_4"/>
    <property type="match status" value="1"/>
</dbReference>
<dbReference type="SUPFAM" id="SSF55073">
    <property type="entry name" value="Nucleotide cyclase"/>
    <property type="match status" value="1"/>
</dbReference>
<dbReference type="EMBL" id="CP014671">
    <property type="protein sequence ID" value="ANX04636.1"/>
    <property type="molecule type" value="Genomic_DNA"/>
</dbReference>
<evidence type="ECO:0000259" key="4">
    <source>
        <dbReference type="PROSITE" id="PS50883"/>
    </source>
</evidence>
<dbReference type="InterPro" id="IPR035919">
    <property type="entry name" value="EAL_sf"/>
</dbReference>
<feature type="domain" description="PAC" evidence="3">
    <location>
        <begin position="352"/>
        <end position="404"/>
    </location>
</feature>
<dbReference type="InterPro" id="IPR013656">
    <property type="entry name" value="PAS_4"/>
</dbReference>
<dbReference type="PROSITE" id="PS50883">
    <property type="entry name" value="EAL"/>
    <property type="match status" value="1"/>
</dbReference>
<keyword evidence="7" id="KW-1185">Reference proteome</keyword>
<organism evidence="6 7">
    <name type="scientific">Immundisolibacter cernigliae</name>
    <dbReference type="NCBI Taxonomy" id="1810504"/>
    <lineage>
        <taxon>Bacteria</taxon>
        <taxon>Pseudomonadati</taxon>
        <taxon>Pseudomonadota</taxon>
        <taxon>Gammaproteobacteria</taxon>
        <taxon>Immundisolibacterales</taxon>
        <taxon>Immundisolibacteraceae</taxon>
        <taxon>Immundisolibacter</taxon>
    </lineage>
</organism>
<evidence type="ECO:0000313" key="7">
    <source>
        <dbReference type="Proteomes" id="UP000092952"/>
    </source>
</evidence>
<dbReference type="Proteomes" id="UP000092952">
    <property type="component" value="Chromosome"/>
</dbReference>
<dbReference type="InterPro" id="IPR052155">
    <property type="entry name" value="Biofilm_reg_signaling"/>
</dbReference>
<reference evidence="7" key="1">
    <citation type="submission" date="2016-03" db="EMBL/GenBank/DDBJ databases">
        <title>Complete genome sequence of Solimmundus cernigliae, representing a novel lineage of polycyclic aromatic hydrocarbon degraders within the Gammaproteobacteria.</title>
        <authorList>
            <person name="Singleton D.R."/>
            <person name="Dickey A.N."/>
            <person name="Scholl E.H."/>
            <person name="Wright F.A."/>
            <person name="Aitken M.D."/>
        </authorList>
    </citation>
    <scope>NUCLEOTIDE SEQUENCE [LARGE SCALE GENOMIC DNA]</scope>
    <source>
        <strain evidence="7">TR3.2</strain>
    </source>
</reference>
<gene>
    <name evidence="6" type="ORF">PG2T_10985</name>
</gene>
<dbReference type="InterPro" id="IPR001610">
    <property type="entry name" value="PAC"/>
</dbReference>
<evidence type="ECO:0000259" key="5">
    <source>
        <dbReference type="PROSITE" id="PS50887"/>
    </source>
</evidence>
<comment type="cofactor">
    <cofactor evidence="1">
        <name>Mg(2+)</name>
        <dbReference type="ChEBI" id="CHEBI:18420"/>
    </cofactor>
</comment>
<proteinExistence type="predicted"/>
<dbReference type="InterPro" id="IPR000160">
    <property type="entry name" value="GGDEF_dom"/>
</dbReference>
<dbReference type="PANTHER" id="PTHR44757:SF4">
    <property type="entry name" value="DIGUANYLATE CYCLASE DGCE-RELATED"/>
    <property type="match status" value="1"/>
</dbReference>
<feature type="domain" description="PAS" evidence="2">
    <location>
        <begin position="274"/>
        <end position="347"/>
    </location>
</feature>
<dbReference type="SMART" id="SM00267">
    <property type="entry name" value="GGDEF"/>
    <property type="match status" value="1"/>
</dbReference>
<dbReference type="Gene3D" id="3.20.20.450">
    <property type="entry name" value="EAL domain"/>
    <property type="match status" value="1"/>
</dbReference>
<dbReference type="SMART" id="SM00052">
    <property type="entry name" value="EAL"/>
    <property type="match status" value="1"/>
</dbReference>
<dbReference type="SMART" id="SM00091">
    <property type="entry name" value="PAS"/>
    <property type="match status" value="2"/>
</dbReference>
<dbReference type="PANTHER" id="PTHR44757">
    <property type="entry name" value="DIGUANYLATE CYCLASE DGCP"/>
    <property type="match status" value="1"/>
</dbReference>
<dbReference type="PROSITE" id="PS50113">
    <property type="entry name" value="PAC"/>
    <property type="match status" value="1"/>
</dbReference>
<dbReference type="SUPFAM" id="SSF55785">
    <property type="entry name" value="PYP-like sensor domain (PAS domain)"/>
    <property type="match status" value="2"/>
</dbReference>
<evidence type="ECO:0000256" key="1">
    <source>
        <dbReference type="ARBA" id="ARBA00001946"/>
    </source>
</evidence>
<dbReference type="Pfam" id="PF13188">
    <property type="entry name" value="PAS_8"/>
    <property type="match status" value="1"/>
</dbReference>
<sequence length="837" mass="91814">MEKPCITGPSAFDDWLRSNPDPVAIARGVTLQDIRLLRWNDAFATLLGMREDADPAPRFAAALTRMAQLDGQQEHAFVAANREALRAGRTKTRWEFLDPAGKRLSAEVELTALPSLAPDVYCVHIRDIGAVIETQAELATSEARFRDLFEVAEDAFGFISIAGGEPCFIDCNAYLARLYGASDKAQVIGATPLDFSPPVQPDGRSSVDRSRMESERALEKGFARFDWYSLRLDGTPFWLDVALTIQPSWGTGVLHFSGRDITDRKHAEQTLARAEELARVTLQSIGDGVITTDAEGRVTALNPIAERLTGWPQIEALDRPVGEVFRLVHEDSRRPVDNPLLRCIAEDQAIDLPGTAVLLNRDGVEYQVEDSAAPIHLPDGTLAGAVIVFRDVTDTRRLADEISHQARHDPLTGLPNRREFEHRLGELLEQARRTDAVHALCYVDLDQFKVVNDGCGHTAGDQLLAELATLLQHRIRRGDLLARLGGDEFGLLLTDCPPDKATQIAHDLLGAIGDFRFRWGERSFTVGASMGLVPVSAGAASAAELLTEADLACYTAKDLGRNRIHLFRHGDADLARRRSEMQWATELRDALDEQRLLLYVQPICALGEADGPPWYEVLLRLRQRDGRIVLPGAFLPAAERFGLMPLIDGYVVSRAIGHLLACGRAAGARLSVNLSGRSLEDPGVIGMIEGYFADPGHVSGRLCLELTETTAVAHLGRTREFIHRLRGAGCLFALDDFGTGVSSFAYLKHLPVDYLKLDGSFVRDITREPIDRAMVEAIHRLSTIMGFQTIAEFVEDAATLELLRTIGVNYGQGFLLGRPAPIESMLEGIPQSAIGAA</sequence>
<dbReference type="Pfam" id="PF00563">
    <property type="entry name" value="EAL"/>
    <property type="match status" value="1"/>
</dbReference>
<dbReference type="NCBIfam" id="TIGR00254">
    <property type="entry name" value="GGDEF"/>
    <property type="match status" value="1"/>
</dbReference>
<dbReference type="InterPro" id="IPR043128">
    <property type="entry name" value="Rev_trsase/Diguanyl_cyclase"/>
</dbReference>
<dbReference type="KEGG" id="gbi:PG2T_10985"/>